<organism evidence="5 6">
    <name type="scientific">Rhodotorula taiwanensis</name>
    <dbReference type="NCBI Taxonomy" id="741276"/>
    <lineage>
        <taxon>Eukaryota</taxon>
        <taxon>Fungi</taxon>
        <taxon>Dikarya</taxon>
        <taxon>Basidiomycota</taxon>
        <taxon>Pucciniomycotina</taxon>
        <taxon>Microbotryomycetes</taxon>
        <taxon>Sporidiobolales</taxon>
        <taxon>Sporidiobolaceae</taxon>
        <taxon>Rhodotorula</taxon>
    </lineage>
</organism>
<dbReference type="CDD" id="cd11296">
    <property type="entry name" value="O-FucT_like"/>
    <property type="match status" value="1"/>
</dbReference>
<evidence type="ECO:0000313" key="6">
    <source>
        <dbReference type="Proteomes" id="UP000237144"/>
    </source>
</evidence>
<keyword evidence="4" id="KW-0812">Transmembrane</keyword>
<keyword evidence="4" id="KW-1133">Transmembrane helix</keyword>
<evidence type="ECO:0000256" key="4">
    <source>
        <dbReference type="SAM" id="Phobius"/>
    </source>
</evidence>
<evidence type="ECO:0000256" key="3">
    <source>
        <dbReference type="ARBA" id="ARBA00023277"/>
    </source>
</evidence>
<dbReference type="Gene3D" id="3.40.50.11350">
    <property type="match status" value="1"/>
</dbReference>
<dbReference type="AlphaFoldDB" id="A0A2S5B596"/>
<proteinExistence type="predicted"/>
<keyword evidence="6" id="KW-1185">Reference proteome</keyword>
<dbReference type="STRING" id="741276.A0A2S5B596"/>
<feature type="transmembrane region" description="Helical" evidence="4">
    <location>
        <begin position="44"/>
        <end position="62"/>
    </location>
</feature>
<name>A0A2S5B596_9BASI</name>
<dbReference type="Proteomes" id="UP000237144">
    <property type="component" value="Unassembled WGS sequence"/>
</dbReference>
<dbReference type="InterPro" id="IPR019378">
    <property type="entry name" value="GDP-Fuc_O-FucTrfase"/>
</dbReference>
<dbReference type="Pfam" id="PF10250">
    <property type="entry name" value="O-FucT"/>
    <property type="match status" value="1"/>
</dbReference>
<sequence length="495" mass="55968">MVRYSPVNGSVDDLEIAAGERELKPALGARSSEARSRGRSRHPLVIGGVAIVVLLLYVGVHWTPHRPPHPPPSFGPVRLPPHRERGGIAPGPSELLTSAAPAKSYQQALRSDLRYLTLDSWSGWTGQVFTAFSLLYLAHLTQRVAIIPSFRDWDHYGDSMITLDLLYDMEKFRRERGALFVNWDDVKPLDRNHKHTERDEIGCYMGPNPFEGGRSFDEHNLEQTIWHLERHGPFPHAAEAFVLWDIDEATRLNETRAYAKREKRKLPANMEDSQLLCYSNLWDLSHASAQARGWQWHENFGGLQRETGEMDELLAPNARGTHPEWYAIGQYIDFTPAVWDIAFSCVKRTLGTKHIPKHLLTVHLRRGDFKTWCASGEKCTPAIDRYAEQVNSLLWDSPKDTKVIVTTDEQDDQEFLASIDNLGWYRVDHRRLGTGIQLRSEYGDAAAWADAAVDQAILSMGIAFVGTSGSQVSIISELRVATWNGGETRMVQRPT</sequence>
<accession>A0A2S5B596</accession>
<keyword evidence="2" id="KW-0294">Fucose metabolism</keyword>
<evidence type="ECO:0000313" key="5">
    <source>
        <dbReference type="EMBL" id="POY71881.1"/>
    </source>
</evidence>
<evidence type="ECO:0000256" key="1">
    <source>
        <dbReference type="ARBA" id="ARBA00022679"/>
    </source>
</evidence>
<keyword evidence="4" id="KW-0472">Membrane</keyword>
<evidence type="ECO:0008006" key="7">
    <source>
        <dbReference type="Google" id="ProtNLM"/>
    </source>
</evidence>
<protein>
    <recommendedName>
        <fullName evidence="7">GDP-fucose protein O-fucosyltransferase</fullName>
    </recommendedName>
</protein>
<gene>
    <name evidence="5" type="ORF">BMF94_5242</name>
</gene>
<comment type="caution">
    <text evidence="5">The sequence shown here is derived from an EMBL/GenBank/DDBJ whole genome shotgun (WGS) entry which is preliminary data.</text>
</comment>
<reference evidence="5 6" key="1">
    <citation type="journal article" date="2018" name="Front. Microbiol.">
        <title>Prospects for Fungal Bioremediation of Acidic Radioactive Waste Sites: Characterization and Genome Sequence of Rhodotorula taiwanensis MD1149.</title>
        <authorList>
            <person name="Tkavc R."/>
            <person name="Matrosova V.Y."/>
            <person name="Grichenko O.E."/>
            <person name="Gostincar C."/>
            <person name="Volpe R.P."/>
            <person name="Klimenkova P."/>
            <person name="Gaidamakova E.K."/>
            <person name="Zhou C.E."/>
            <person name="Stewart B.J."/>
            <person name="Lyman M.G."/>
            <person name="Malfatti S.A."/>
            <person name="Rubinfeld B."/>
            <person name="Courtot M."/>
            <person name="Singh J."/>
            <person name="Dalgard C.L."/>
            <person name="Hamilton T."/>
            <person name="Frey K.G."/>
            <person name="Gunde-Cimerman N."/>
            <person name="Dugan L."/>
            <person name="Daly M.J."/>
        </authorList>
    </citation>
    <scope>NUCLEOTIDE SEQUENCE [LARGE SCALE GENOMIC DNA]</scope>
    <source>
        <strain evidence="5 6">MD1149</strain>
    </source>
</reference>
<dbReference type="EMBL" id="PJQD01000072">
    <property type="protein sequence ID" value="POY71881.1"/>
    <property type="molecule type" value="Genomic_DNA"/>
</dbReference>
<dbReference type="OrthoDB" id="423313at2759"/>
<keyword evidence="1" id="KW-0808">Transferase</keyword>
<evidence type="ECO:0000256" key="2">
    <source>
        <dbReference type="ARBA" id="ARBA00023253"/>
    </source>
</evidence>
<keyword evidence="3" id="KW-0119">Carbohydrate metabolism</keyword>